<feature type="non-terminal residue" evidence="1">
    <location>
        <position position="1"/>
    </location>
</feature>
<dbReference type="Proteomes" id="UP000663864">
    <property type="component" value="Unassembled WGS sequence"/>
</dbReference>
<proteinExistence type="predicted"/>
<feature type="non-terminal residue" evidence="1">
    <location>
        <position position="76"/>
    </location>
</feature>
<evidence type="ECO:0000313" key="2">
    <source>
        <dbReference type="Proteomes" id="UP000663864"/>
    </source>
</evidence>
<reference evidence="1" key="1">
    <citation type="submission" date="2021-02" db="EMBL/GenBank/DDBJ databases">
        <authorList>
            <person name="Nowell W R."/>
        </authorList>
    </citation>
    <scope>NUCLEOTIDE SEQUENCE</scope>
</reference>
<organism evidence="1 2">
    <name type="scientific">Rotaria sordida</name>
    <dbReference type="NCBI Taxonomy" id="392033"/>
    <lineage>
        <taxon>Eukaryota</taxon>
        <taxon>Metazoa</taxon>
        <taxon>Spiralia</taxon>
        <taxon>Gnathifera</taxon>
        <taxon>Rotifera</taxon>
        <taxon>Eurotatoria</taxon>
        <taxon>Bdelloidea</taxon>
        <taxon>Philodinida</taxon>
        <taxon>Philodinidae</taxon>
        <taxon>Rotaria</taxon>
    </lineage>
</organism>
<name>A0A815WEC5_9BILA</name>
<dbReference type="AlphaFoldDB" id="A0A815WEC5"/>
<comment type="caution">
    <text evidence="1">The sequence shown here is derived from an EMBL/GenBank/DDBJ whole genome shotgun (WGS) entry which is preliminary data.</text>
</comment>
<evidence type="ECO:0000313" key="1">
    <source>
        <dbReference type="EMBL" id="CAF1544236.1"/>
    </source>
</evidence>
<sequence length="76" mass="9484">STIEMLRSENVQVRSQLSTIQRRMFQEKQQIMDYLRQIEEDLIEKERIKQRELLLRQDYEQLQLINKQDQYDIQQL</sequence>
<protein>
    <submittedName>
        <fullName evidence="1">Uncharacterized protein</fullName>
    </submittedName>
</protein>
<dbReference type="EMBL" id="CAJNOT010014597">
    <property type="protein sequence ID" value="CAF1544236.1"/>
    <property type="molecule type" value="Genomic_DNA"/>
</dbReference>
<accession>A0A815WEC5</accession>
<gene>
    <name evidence="1" type="ORF">ZHD862_LOCUS39165</name>
</gene>